<keyword evidence="2" id="KW-0472">Membrane</keyword>
<reference evidence="5" key="1">
    <citation type="submission" date="2025-08" db="UniProtKB">
        <authorList>
            <consortium name="RefSeq"/>
        </authorList>
    </citation>
    <scope>IDENTIFICATION</scope>
    <source>
        <tissue evidence="5">Gonads</tissue>
    </source>
</reference>
<dbReference type="SUPFAM" id="SSF53300">
    <property type="entry name" value="vWA-like"/>
    <property type="match status" value="1"/>
</dbReference>
<evidence type="ECO:0000313" key="4">
    <source>
        <dbReference type="Proteomes" id="UP000085678"/>
    </source>
</evidence>
<dbReference type="Proteomes" id="UP000085678">
    <property type="component" value="Unplaced"/>
</dbReference>
<keyword evidence="2" id="KW-1133">Transmembrane helix</keyword>
<dbReference type="GeneID" id="106179725"/>
<dbReference type="InterPro" id="IPR029151">
    <property type="entry name" value="Sensor-like_sf"/>
</dbReference>
<dbReference type="PANTHER" id="PTHR10166:SF66">
    <property type="entry name" value="VWFA AND CACHE DOMAIN-CONTAINING PROTEIN CG16868"/>
    <property type="match status" value="1"/>
</dbReference>
<dbReference type="Pfam" id="PF13519">
    <property type="entry name" value="VWA_2"/>
    <property type="match status" value="1"/>
</dbReference>
<dbReference type="OrthoDB" id="6365798at2759"/>
<organism evidence="4 5">
    <name type="scientific">Lingula anatina</name>
    <name type="common">Brachiopod</name>
    <name type="synonym">Lingula unguis</name>
    <dbReference type="NCBI Taxonomy" id="7574"/>
    <lineage>
        <taxon>Eukaryota</taxon>
        <taxon>Metazoa</taxon>
        <taxon>Spiralia</taxon>
        <taxon>Lophotrochozoa</taxon>
        <taxon>Brachiopoda</taxon>
        <taxon>Linguliformea</taxon>
        <taxon>Lingulata</taxon>
        <taxon>Lingulida</taxon>
        <taxon>Linguloidea</taxon>
        <taxon>Lingulidae</taxon>
        <taxon>Lingula</taxon>
    </lineage>
</organism>
<feature type="region of interest" description="Disordered" evidence="1">
    <location>
        <begin position="1116"/>
        <end position="1155"/>
    </location>
</feature>
<dbReference type="PROSITE" id="PS50234">
    <property type="entry name" value="VWFA"/>
    <property type="match status" value="1"/>
</dbReference>
<keyword evidence="4" id="KW-1185">Reference proteome</keyword>
<dbReference type="Gene3D" id="3.40.50.410">
    <property type="entry name" value="von Willebrand factor, type A domain"/>
    <property type="match status" value="1"/>
</dbReference>
<evidence type="ECO:0000313" key="5">
    <source>
        <dbReference type="RefSeq" id="XP_013418905.1"/>
    </source>
</evidence>
<dbReference type="SUPFAM" id="SSF103190">
    <property type="entry name" value="Sensory domain-like"/>
    <property type="match status" value="1"/>
</dbReference>
<keyword evidence="2" id="KW-0812">Transmembrane</keyword>
<feature type="compositionally biased region" description="Low complexity" evidence="1">
    <location>
        <begin position="1126"/>
        <end position="1147"/>
    </location>
</feature>
<sequence length="1155" mass="128833">MGFQKRQHGVTNFPAITLVLLAVIMYRYECSAGLIDGHSMGQILDHVVHNALGVSEMQAAFDQVGYNERVIDGPRTIQELAAALQKKFAEPVNALLRVKNAIERQYVHFTDTNTMDKCCNVTGNLVYDFRFRTKINTDESCVSTAALSPPNLKFPTALVHQTMKENLAADPTLKWQYFGMETGVFMSYPSQMMDDCESYDPRYRPWYAEAATQKTKAVVIVIDTSRSMGDTHNGRTLLEIAKEAAKSAVDTMNPNDSFAIVAFSDSATTPRFTEHQIVTENVDTCYETKMSRATPMNAKNLKKFIDGLSAGGATNYAAALTKAFEFLRHSNTTAEEPSILFLTDGILTAGGDPLQTIRDQNALLGNKVVILTFGIGRSLGYEGRTVLYNMAIQSASNPAYGPIKRGRFAYVADPDHLRSAMSSYYDYFCTIHQNPRPIFSVPYLDSLGLGLVTSLCLPVFYADTLVGVTCSDVTLSDLLTDISTLREGEVSYAFVIDGAERTIFHPLLPKPYNVESDQIFININQLEKSTEFKEVVQSMARGNHGSKSFVSTRVNSRGDDFREGVHAVPVYSHYFWHPIIGTNFSVCLVLGDGDRVVTLKMPDTITPEMFKYHRLDLKPGESQCRHFARVATTTSSTVMFGPIAFKKLYLYLDTNETLESVHGYESYLMGNTTDDLGLKDSVKASVAITYQAEQIWKNKQLLSHYVVWRYIGTVDGVVRVFPGVQLSKNFDVTQRQWFKRTATYNNKNVLTAPYLDAWGAGFVVTLSHAIYDSRYAGKNSSSGEIVAVMATDMTVNYLDQIVQLYGPCKSATYRCFIIDSAGYLVFHPYFVTVSDKPQVATMHMLFQEPAVGYDLVQKGILRRESCVDLEAIKERHYWWVHLQDSAYPDGVDNMGRRPSYELRPITNSNVFFVIRQHPIPDTHDCLCDNYMGHPGNSSCLRDDEYPDDVCECPCYRNALFNYCDHVYNISHSASSHACTPQTPDLTDMSSGEFGRVQQLKPCYDIQCANMTTQDMCYSMAGCSWCQEASDGSQLTTPFCATQFVCYFGRIGQTCPYDNCPGDTISTGRKDQEANQAGENGDNIGIILGGLFGSMATVGIFAAACNILFQRMKSRRRRRYARTRRGSPTWTSPAATSPSTSDQSQSLPAVDEIRSP</sequence>
<evidence type="ECO:0000256" key="2">
    <source>
        <dbReference type="SAM" id="Phobius"/>
    </source>
</evidence>
<evidence type="ECO:0000256" key="1">
    <source>
        <dbReference type="SAM" id="MobiDB-lite"/>
    </source>
</evidence>
<dbReference type="InParanoid" id="A0A1S3K8E2"/>
<dbReference type="InterPro" id="IPR051173">
    <property type="entry name" value="Ca_channel_alpha-2/delta"/>
</dbReference>
<name>A0A1S3K8E2_LINAN</name>
<dbReference type="InterPro" id="IPR002035">
    <property type="entry name" value="VWF_A"/>
</dbReference>
<dbReference type="SMART" id="SM00327">
    <property type="entry name" value="VWA"/>
    <property type="match status" value="1"/>
</dbReference>
<dbReference type="STRING" id="7574.A0A1S3K8E2"/>
<dbReference type="RefSeq" id="XP_013418905.1">
    <property type="nucleotide sequence ID" value="XM_013563451.1"/>
</dbReference>
<evidence type="ECO:0000259" key="3">
    <source>
        <dbReference type="PROSITE" id="PS50234"/>
    </source>
</evidence>
<dbReference type="Gene3D" id="3.30.450.20">
    <property type="entry name" value="PAS domain"/>
    <property type="match status" value="2"/>
</dbReference>
<protein>
    <submittedName>
        <fullName evidence="5">VWFA and cache domain-containing protein 1</fullName>
    </submittedName>
</protein>
<dbReference type="GO" id="GO:0005245">
    <property type="term" value="F:voltage-gated calcium channel activity"/>
    <property type="evidence" value="ECO:0007669"/>
    <property type="project" value="TreeGrafter"/>
</dbReference>
<feature type="transmembrane region" description="Helical" evidence="2">
    <location>
        <begin position="1083"/>
        <end position="1108"/>
    </location>
</feature>
<dbReference type="PANTHER" id="PTHR10166">
    <property type="entry name" value="VOLTAGE-DEPENDENT CALCIUM CHANNEL SUBUNIT ALPHA-2/DELTA-RELATED"/>
    <property type="match status" value="1"/>
</dbReference>
<dbReference type="AlphaFoldDB" id="A0A1S3K8E2"/>
<dbReference type="InterPro" id="IPR036465">
    <property type="entry name" value="vWFA_dom_sf"/>
</dbReference>
<accession>A0A1S3K8E2</accession>
<proteinExistence type="predicted"/>
<feature type="domain" description="VWFA" evidence="3">
    <location>
        <begin position="217"/>
        <end position="428"/>
    </location>
</feature>
<gene>
    <name evidence="5" type="primary">LOC106179725</name>
</gene>
<dbReference type="KEGG" id="lak:106179725"/>
<dbReference type="GO" id="GO:0005891">
    <property type="term" value="C:voltage-gated calcium channel complex"/>
    <property type="evidence" value="ECO:0007669"/>
    <property type="project" value="TreeGrafter"/>
</dbReference>